<feature type="compositionally biased region" description="Basic and acidic residues" evidence="1">
    <location>
        <begin position="76"/>
        <end position="86"/>
    </location>
</feature>
<organism evidence="2 3">
    <name type="scientific">Vibrio cholerae 2740-80</name>
    <dbReference type="NCBI Taxonomy" id="412614"/>
    <lineage>
        <taxon>Bacteria</taxon>
        <taxon>Pseudomonadati</taxon>
        <taxon>Pseudomonadota</taxon>
        <taxon>Gammaproteobacteria</taxon>
        <taxon>Vibrionales</taxon>
        <taxon>Vibrionaceae</taxon>
        <taxon>Vibrio</taxon>
    </lineage>
</organism>
<dbReference type="RefSeq" id="WP_000004756.1">
    <property type="nucleotide sequence ID" value="NZ_CP016324.1"/>
</dbReference>
<protein>
    <submittedName>
        <fullName evidence="2">Uncharacterized protein</fullName>
    </submittedName>
</protein>
<evidence type="ECO:0000256" key="1">
    <source>
        <dbReference type="SAM" id="MobiDB-lite"/>
    </source>
</evidence>
<dbReference type="AlphaFoldDB" id="A0A0K9UPD6"/>
<reference evidence="2 3" key="1">
    <citation type="submission" date="2007-01" db="EMBL/GenBank/DDBJ databases">
        <authorList>
            <person name="Kobayashi T."/>
            <person name="Suzuki M."/>
            <person name="Inoue H."/>
            <person name="Itai R.N."/>
            <person name="Takahashi M."/>
            <person name="Nakanishi H."/>
            <person name="Mori S."/>
            <person name="Nishizawa N.K."/>
        </authorList>
    </citation>
    <scope>NUCLEOTIDE SEQUENCE [LARGE SCALE GENOMIC DNA]</scope>
    <source>
        <strain evidence="2 3">2740-80</strain>
    </source>
</reference>
<comment type="caution">
    <text evidence="2">The sequence shown here is derived from an EMBL/GenBank/DDBJ whole genome shotgun (WGS) entry which is preliminary data.</text>
</comment>
<dbReference type="EMBL" id="AAUT02000021">
    <property type="protein sequence ID" value="KNA57979.1"/>
    <property type="molecule type" value="Genomic_DNA"/>
</dbReference>
<feature type="compositionally biased region" description="Polar residues" evidence="1">
    <location>
        <begin position="64"/>
        <end position="75"/>
    </location>
</feature>
<gene>
    <name evidence="2" type="ORF">VC274080_022668</name>
</gene>
<sequence>MSETAKTRSRKSATKPAVEGSDQQAVAENTPVPAAQAEPEQVANPEPPQAMPEPQASADEQKSEQNAQMTGSQTEVKQDEEAKDESPTGAAVQLSVHAGRDLDIRGAFKVRAKSDQGFWRAGIQFLRTKETVLLVVDQVPEDQPKTVAQEDGEPELVLFVTPQAAKRIHGEPNLIVEVVEVSDVIDVSDTE</sequence>
<evidence type="ECO:0000313" key="2">
    <source>
        <dbReference type="EMBL" id="KNA57979.1"/>
    </source>
</evidence>
<accession>A0A0K9UPD6</accession>
<feature type="region of interest" description="Disordered" evidence="1">
    <location>
        <begin position="1"/>
        <end position="97"/>
    </location>
</feature>
<evidence type="ECO:0000313" key="3">
    <source>
        <dbReference type="Proteomes" id="UP000003017"/>
    </source>
</evidence>
<reference evidence="2 3" key="2">
    <citation type="submission" date="2010-08" db="EMBL/GenBank/DDBJ databases">
        <title>The Genome Sequence of Vibrio cholerae strain 2740-80.</title>
        <authorList>
            <consortium name="The Broad Institute Genome Sequencing Platform"/>
            <person name="Colwell R."/>
            <person name="Young S.K."/>
            <person name="Zeng Q."/>
            <person name="Alvarado L."/>
            <person name="Berlin A."/>
            <person name="Chapman S."/>
            <person name="Chen Z."/>
            <person name="Freedman E."/>
            <person name="Gellesch M."/>
            <person name="Goldberg J."/>
            <person name="Griggs A."/>
            <person name="Gujja S."/>
            <person name="Heilman E."/>
            <person name="Heiman D."/>
            <person name="Howarth C."/>
            <person name="Larson L."/>
            <person name="Mehta T."/>
            <person name="Neiman D.N."/>
            <person name="Park D."/>
            <person name="Pearson M."/>
            <person name="Roberts A."/>
            <person name="Saif S."/>
            <person name="Shenoy N."/>
            <person name="Sisk P."/>
            <person name="Stolte C."/>
            <person name="Sykes S."/>
            <person name="White J."/>
            <person name="Yandava C."/>
            <person name="Borodovsky M."/>
            <person name="Heidelberg J."/>
            <person name="Haas B."/>
            <person name="Nusbaum C."/>
            <person name="Birren B."/>
        </authorList>
    </citation>
    <scope>NUCLEOTIDE SEQUENCE [LARGE SCALE GENOMIC DNA]</scope>
    <source>
        <strain evidence="2 3">2740-80</strain>
    </source>
</reference>
<dbReference type="Proteomes" id="UP000003017">
    <property type="component" value="Unassembled WGS sequence"/>
</dbReference>
<name>A0A0K9UPD6_VIBCL</name>
<proteinExistence type="predicted"/>